<dbReference type="Proteomes" id="UP000435112">
    <property type="component" value="Unassembled WGS sequence"/>
</dbReference>
<evidence type="ECO:0000313" key="6">
    <source>
        <dbReference type="Proteomes" id="UP000434957"/>
    </source>
</evidence>
<reference evidence="5 7" key="1">
    <citation type="submission" date="2018-09" db="EMBL/GenBank/DDBJ databases">
        <title>Genomic investigation of the strawberry pathogen Phytophthora fragariae indicates pathogenicity is determined by transcriptional variation in three key races.</title>
        <authorList>
            <person name="Adams T.M."/>
            <person name="Armitage A.D."/>
            <person name="Sobczyk M.K."/>
            <person name="Bates H.J."/>
            <person name="Dunwell J.M."/>
            <person name="Nellist C.F."/>
            <person name="Harrison R.J."/>
        </authorList>
    </citation>
    <scope>NUCLEOTIDE SEQUENCE [LARGE SCALE GENOMIC DNA]</scope>
    <source>
        <strain evidence="3 5">SCRP249</strain>
        <strain evidence="2 7">SCRP324</strain>
        <strain evidence="4 6">SCRP333</strain>
    </source>
</reference>
<protein>
    <submittedName>
        <fullName evidence="2">Uncharacterized protein</fullName>
    </submittedName>
</protein>
<evidence type="ECO:0000313" key="4">
    <source>
        <dbReference type="EMBL" id="KAE9272379.1"/>
    </source>
</evidence>
<organism evidence="2 7">
    <name type="scientific">Phytophthora rubi</name>
    <dbReference type="NCBI Taxonomy" id="129364"/>
    <lineage>
        <taxon>Eukaryota</taxon>
        <taxon>Sar</taxon>
        <taxon>Stramenopiles</taxon>
        <taxon>Oomycota</taxon>
        <taxon>Peronosporomycetes</taxon>
        <taxon>Peronosporales</taxon>
        <taxon>Peronosporaceae</taxon>
        <taxon>Phytophthora</taxon>
    </lineage>
</organism>
<dbReference type="EMBL" id="QXFT01005502">
    <property type="protein sequence ID" value="KAE9272379.1"/>
    <property type="molecule type" value="Genomic_DNA"/>
</dbReference>
<evidence type="ECO:0000256" key="1">
    <source>
        <dbReference type="SAM" id="MobiDB-lite"/>
    </source>
</evidence>
<feature type="region of interest" description="Disordered" evidence="1">
    <location>
        <begin position="32"/>
        <end position="53"/>
    </location>
</feature>
<sequence>MLLVVSGLPSAVAAAQMTLWHALFSPSCTMTLPLPPAAGPPRDPPSKKPIRTT</sequence>
<name>A0A6A3H416_9STRA</name>
<gene>
    <name evidence="3" type="ORF">PR001_g29059</name>
    <name evidence="2" type="ORF">PR002_g29255</name>
    <name evidence="4" type="ORF">PR003_g30220</name>
</gene>
<dbReference type="AlphaFoldDB" id="A0A6A3H416"/>
<evidence type="ECO:0000313" key="2">
    <source>
        <dbReference type="EMBL" id="KAE8963548.1"/>
    </source>
</evidence>
<accession>A0A6A3H416</accession>
<evidence type="ECO:0000313" key="5">
    <source>
        <dbReference type="Proteomes" id="UP000429607"/>
    </source>
</evidence>
<evidence type="ECO:0000313" key="7">
    <source>
        <dbReference type="Proteomes" id="UP000435112"/>
    </source>
</evidence>
<dbReference type="EMBL" id="QXFV01005574">
    <property type="protein sequence ID" value="KAE8964430.1"/>
    <property type="molecule type" value="Genomic_DNA"/>
</dbReference>
<dbReference type="Proteomes" id="UP000434957">
    <property type="component" value="Unassembled WGS sequence"/>
</dbReference>
<keyword evidence="6" id="KW-1185">Reference proteome</keyword>
<feature type="compositionally biased region" description="Pro residues" evidence="1">
    <location>
        <begin position="33"/>
        <end position="43"/>
    </location>
</feature>
<dbReference type="EMBL" id="QXFU01005655">
    <property type="protein sequence ID" value="KAE8963548.1"/>
    <property type="molecule type" value="Genomic_DNA"/>
</dbReference>
<proteinExistence type="predicted"/>
<evidence type="ECO:0000313" key="3">
    <source>
        <dbReference type="EMBL" id="KAE8964430.1"/>
    </source>
</evidence>
<comment type="caution">
    <text evidence="2">The sequence shown here is derived from an EMBL/GenBank/DDBJ whole genome shotgun (WGS) entry which is preliminary data.</text>
</comment>
<dbReference type="Proteomes" id="UP000429607">
    <property type="component" value="Unassembled WGS sequence"/>
</dbReference>